<gene>
    <name evidence="2" type="ORF">TDIB3V08_LOCUS337</name>
</gene>
<organism evidence="2">
    <name type="scientific">Timema douglasi</name>
    <name type="common">Walking stick</name>
    <dbReference type="NCBI Taxonomy" id="61478"/>
    <lineage>
        <taxon>Eukaryota</taxon>
        <taxon>Metazoa</taxon>
        <taxon>Ecdysozoa</taxon>
        <taxon>Arthropoda</taxon>
        <taxon>Hexapoda</taxon>
        <taxon>Insecta</taxon>
        <taxon>Pterygota</taxon>
        <taxon>Neoptera</taxon>
        <taxon>Polyneoptera</taxon>
        <taxon>Phasmatodea</taxon>
        <taxon>Timematodea</taxon>
        <taxon>Timematoidea</taxon>
        <taxon>Timematidae</taxon>
        <taxon>Timema</taxon>
    </lineage>
</organism>
<name>A0A7R8Z2T6_TIMDO</name>
<keyword evidence="1" id="KW-0812">Transmembrane</keyword>
<keyword evidence="1" id="KW-1133">Transmembrane helix</keyword>
<protein>
    <submittedName>
        <fullName evidence="2">Uncharacterized protein</fullName>
    </submittedName>
</protein>
<accession>A0A7R8Z2T6</accession>
<evidence type="ECO:0000256" key="1">
    <source>
        <dbReference type="SAM" id="Phobius"/>
    </source>
</evidence>
<reference evidence="2" key="1">
    <citation type="submission" date="2020-11" db="EMBL/GenBank/DDBJ databases">
        <authorList>
            <person name="Tran Van P."/>
        </authorList>
    </citation>
    <scope>NUCLEOTIDE SEQUENCE</scope>
</reference>
<dbReference type="AlphaFoldDB" id="A0A7R8Z2T6"/>
<proteinExistence type="predicted"/>
<feature type="transmembrane region" description="Helical" evidence="1">
    <location>
        <begin position="12"/>
        <end position="29"/>
    </location>
</feature>
<sequence length="75" mass="7928">MRDGVDKVVGSGILGLWASMFVCLIRIIPPFGVGGWSYLGTNLETALGLDAKGYSASHAGCQCTSTYRNRSSVSK</sequence>
<keyword evidence="1" id="KW-0472">Membrane</keyword>
<evidence type="ECO:0000313" key="2">
    <source>
        <dbReference type="EMBL" id="CAD7193897.1"/>
    </source>
</evidence>
<dbReference type="EMBL" id="OA564333">
    <property type="protein sequence ID" value="CAD7193897.1"/>
    <property type="molecule type" value="Genomic_DNA"/>
</dbReference>